<gene>
    <name evidence="2" type="ORF">KLMA_10017</name>
</gene>
<evidence type="ECO:0000313" key="3">
    <source>
        <dbReference type="Proteomes" id="UP000065495"/>
    </source>
</evidence>
<evidence type="ECO:0000313" key="2">
    <source>
        <dbReference type="EMBL" id="BAO37639.1"/>
    </source>
</evidence>
<dbReference type="GeneID" id="34713702"/>
<evidence type="ECO:0000256" key="1">
    <source>
        <dbReference type="SAM" id="Phobius"/>
    </source>
</evidence>
<keyword evidence="1" id="KW-1133">Transmembrane helix</keyword>
<reference evidence="2 3" key="1">
    <citation type="journal article" date="2015" name="Biotechnol. Biofuels">
        <title>Genetic basis of the highly efficient yeast Kluyveromyces marxianus: complete genome sequence and transcriptome analyses.</title>
        <authorList>
            <person name="Lertwattanasakul N."/>
            <person name="Kosaka T."/>
            <person name="Hosoyama A."/>
            <person name="Suzuki Y."/>
            <person name="Rodrussamee N."/>
            <person name="Matsutani M."/>
            <person name="Murata M."/>
            <person name="Fujimoto N."/>
            <person name="Suprayogi"/>
            <person name="Tsuchikane K."/>
            <person name="Limtong S."/>
            <person name="Fujita N."/>
            <person name="Yamada M."/>
        </authorList>
    </citation>
    <scope>NUCLEOTIDE SEQUENCE [LARGE SCALE GENOMIC DNA]</scope>
    <source>
        <strain evidence="3">DMKU3-1042 / BCC 29191 / NBRC 104275</strain>
    </source>
</reference>
<protein>
    <submittedName>
        <fullName evidence="2">Uncharacterized protein</fullName>
    </submittedName>
</protein>
<dbReference type="Proteomes" id="UP000065495">
    <property type="component" value="Chromosome 1"/>
</dbReference>
<dbReference type="EMBL" id="AP012213">
    <property type="protein sequence ID" value="BAO37639.1"/>
    <property type="molecule type" value="Genomic_DNA"/>
</dbReference>
<proteinExistence type="predicted"/>
<dbReference type="RefSeq" id="XP_022673557.1">
    <property type="nucleotide sequence ID" value="XM_022818584.1"/>
</dbReference>
<accession>W0T6A7</accession>
<dbReference type="AlphaFoldDB" id="W0T6A7"/>
<dbReference type="VEuPathDB" id="FungiDB:KLMA_10017"/>
<organism evidence="2 3">
    <name type="scientific">Kluyveromyces marxianus (strain DMKU3-1042 / BCC 29191 / NBRC 104275)</name>
    <name type="common">Yeast</name>
    <name type="synonym">Candida kefyr</name>
    <dbReference type="NCBI Taxonomy" id="1003335"/>
    <lineage>
        <taxon>Eukaryota</taxon>
        <taxon>Fungi</taxon>
        <taxon>Dikarya</taxon>
        <taxon>Ascomycota</taxon>
        <taxon>Saccharomycotina</taxon>
        <taxon>Saccharomycetes</taxon>
        <taxon>Saccharomycetales</taxon>
        <taxon>Saccharomycetaceae</taxon>
        <taxon>Kluyveromyces</taxon>
    </lineage>
</organism>
<keyword evidence="1" id="KW-0472">Membrane</keyword>
<sequence length="53" mass="6435">MYFFWFYFLKYILIIVPNSSIFFIEKCLLSELKVDNYVDIGRIKSLESILTLF</sequence>
<dbReference type="KEGG" id="kmx:KLMA_10017"/>
<keyword evidence="1" id="KW-0812">Transmembrane</keyword>
<name>W0T6A7_KLUMD</name>
<feature type="transmembrane region" description="Helical" evidence="1">
    <location>
        <begin position="6"/>
        <end position="24"/>
    </location>
</feature>